<dbReference type="Proteomes" id="UP000658656">
    <property type="component" value="Unassembled WGS sequence"/>
</dbReference>
<comment type="caution">
    <text evidence="1">The sequence shown here is derived from an EMBL/GenBank/DDBJ whole genome shotgun (WGS) entry which is preliminary data.</text>
</comment>
<name>A0A8H9MBF3_9PSEU</name>
<reference evidence="1" key="2">
    <citation type="submission" date="2020-09" db="EMBL/GenBank/DDBJ databases">
        <authorList>
            <person name="Sun Q."/>
            <person name="Zhou Y."/>
        </authorList>
    </citation>
    <scope>NUCLEOTIDE SEQUENCE</scope>
    <source>
        <strain evidence="1">CGMCC 4.7679</strain>
    </source>
</reference>
<gene>
    <name evidence="1" type="ORF">GCM10017566_17760</name>
</gene>
<keyword evidence="2" id="KW-1185">Reference proteome</keyword>
<dbReference type="EMBL" id="BNAV01000002">
    <property type="protein sequence ID" value="GHF45191.1"/>
    <property type="molecule type" value="Genomic_DNA"/>
</dbReference>
<organism evidence="1 2">
    <name type="scientific">Amycolatopsis bartoniae</name>
    <dbReference type="NCBI Taxonomy" id="941986"/>
    <lineage>
        <taxon>Bacteria</taxon>
        <taxon>Bacillati</taxon>
        <taxon>Actinomycetota</taxon>
        <taxon>Actinomycetes</taxon>
        <taxon>Pseudonocardiales</taxon>
        <taxon>Pseudonocardiaceae</taxon>
        <taxon>Amycolatopsis</taxon>
    </lineage>
</organism>
<evidence type="ECO:0000313" key="1">
    <source>
        <dbReference type="EMBL" id="GHF45191.1"/>
    </source>
</evidence>
<dbReference type="AlphaFoldDB" id="A0A8H9MBF3"/>
<reference evidence="1" key="1">
    <citation type="journal article" date="2014" name="Int. J. Syst. Evol. Microbiol.">
        <title>Complete genome sequence of Corynebacterium casei LMG S-19264T (=DSM 44701T), isolated from a smear-ripened cheese.</title>
        <authorList>
            <consortium name="US DOE Joint Genome Institute (JGI-PGF)"/>
            <person name="Walter F."/>
            <person name="Albersmeier A."/>
            <person name="Kalinowski J."/>
            <person name="Ruckert C."/>
        </authorList>
    </citation>
    <scope>NUCLEOTIDE SEQUENCE</scope>
    <source>
        <strain evidence="1">CGMCC 4.7679</strain>
    </source>
</reference>
<proteinExistence type="predicted"/>
<accession>A0A8H9MBF3</accession>
<sequence>MAWPVAGAAGGGVVAAAQARADDGVAGGVGRRVEADGVAGGRVGVVARRQDSGWLPRGGRWLPG</sequence>
<evidence type="ECO:0000313" key="2">
    <source>
        <dbReference type="Proteomes" id="UP000658656"/>
    </source>
</evidence>
<protein>
    <submittedName>
        <fullName evidence="1">Uncharacterized protein</fullName>
    </submittedName>
</protein>
<dbReference type="RefSeq" id="WP_183176524.1">
    <property type="nucleotide sequence ID" value="NZ_BNAV01000002.1"/>
</dbReference>